<dbReference type="Proteomes" id="UP000680625">
    <property type="component" value="Chromosome"/>
</dbReference>
<dbReference type="RefSeq" id="WP_213241272.1">
    <property type="nucleotide sequence ID" value="NZ_CP060791.1"/>
</dbReference>
<dbReference type="EMBL" id="CP060791">
    <property type="protein sequence ID" value="QVE49228.1"/>
    <property type="molecule type" value="Genomic_DNA"/>
</dbReference>
<keyword evidence="2" id="KW-1185">Reference proteome</keyword>
<reference evidence="1 2" key="1">
    <citation type="submission" date="2020-08" db="EMBL/GenBank/DDBJ databases">
        <title>Isolation and characterization of novel Chlamydia from Siamese crocodiles (Crocodylus siamensis).</title>
        <authorList>
            <person name="Sariya L."/>
        </authorList>
    </citation>
    <scope>NUCLEOTIDE SEQUENCE [LARGE SCALE GENOMIC DNA]</scope>
    <source>
        <strain evidence="1 2">No. 12</strain>
    </source>
</reference>
<evidence type="ECO:0000313" key="2">
    <source>
        <dbReference type="Proteomes" id="UP000680625"/>
    </source>
</evidence>
<sequence length="45" mass="4806">MIREGNVGKNIAAVMQAAIPKQAMIVAIEAPILTHRCWGGGGKRF</sequence>
<accession>A0ABX8CDZ8</accession>
<proteinExistence type="predicted"/>
<organism evidence="1 2">
    <name type="scientific">Chlamydia crocodili</name>
    <dbReference type="NCBI Taxonomy" id="2766982"/>
    <lineage>
        <taxon>Bacteria</taxon>
        <taxon>Pseudomonadati</taxon>
        <taxon>Chlamydiota</taxon>
        <taxon>Chlamydiia</taxon>
        <taxon>Chlamydiales</taxon>
        <taxon>Chlamydiaceae</taxon>
        <taxon>Chlamydia/Chlamydophila group</taxon>
        <taxon>Chlamydia</taxon>
    </lineage>
</organism>
<evidence type="ECO:0000313" key="1">
    <source>
        <dbReference type="EMBL" id="QVE49228.1"/>
    </source>
</evidence>
<name>A0ABX8CDZ8_9CHLA</name>
<gene>
    <name evidence="1" type="ORF">H9Q19_00760</name>
</gene>
<dbReference type="GeneID" id="301704118"/>
<protein>
    <submittedName>
        <fullName evidence="1">Uncharacterized protein</fullName>
    </submittedName>
</protein>